<dbReference type="EMBL" id="JACGWJ010000024">
    <property type="protein sequence ID" value="KAL0320260.1"/>
    <property type="molecule type" value="Genomic_DNA"/>
</dbReference>
<accession>A0AAW2LPK6</accession>
<reference evidence="1" key="1">
    <citation type="submission" date="2020-06" db="EMBL/GenBank/DDBJ databases">
        <authorList>
            <person name="Li T."/>
            <person name="Hu X."/>
            <person name="Zhang T."/>
            <person name="Song X."/>
            <person name="Zhang H."/>
            <person name="Dai N."/>
            <person name="Sheng W."/>
            <person name="Hou X."/>
            <person name="Wei L."/>
        </authorList>
    </citation>
    <scope>NUCLEOTIDE SEQUENCE</scope>
    <source>
        <strain evidence="1">G02</strain>
        <tissue evidence="1">Leaf</tissue>
    </source>
</reference>
<evidence type="ECO:0000313" key="1">
    <source>
        <dbReference type="EMBL" id="KAL0320260.1"/>
    </source>
</evidence>
<gene>
    <name evidence="1" type="ORF">Sradi_5287500</name>
</gene>
<sequence length="214" mass="24184">MPSIHQCSKETIKEGLASRFNTSSQSKILDNPSLHDVKADIKCALPSRHLIIIETRGGFHHSSSLSSLLTEVIQASSKNLAAVHTPLFSCVNNKDSLHRRDASHIPRETKTFAVINAFLSMCVSDKNFIHKRSAKPSCKHPSRSQDSCHRSRIFFPCAHDKSLFQAFLKLWCFSMKVFHPAIRESSVFLLDARNCLHARSLMTRSFLLSRVARR</sequence>
<comment type="caution">
    <text evidence="1">The sequence shown here is derived from an EMBL/GenBank/DDBJ whole genome shotgun (WGS) entry which is preliminary data.</text>
</comment>
<name>A0AAW2LPK6_SESRA</name>
<reference evidence="1" key="2">
    <citation type="journal article" date="2024" name="Plant">
        <title>Genomic evolution and insights into agronomic trait innovations of Sesamum species.</title>
        <authorList>
            <person name="Miao H."/>
            <person name="Wang L."/>
            <person name="Qu L."/>
            <person name="Liu H."/>
            <person name="Sun Y."/>
            <person name="Le M."/>
            <person name="Wang Q."/>
            <person name="Wei S."/>
            <person name="Zheng Y."/>
            <person name="Lin W."/>
            <person name="Duan Y."/>
            <person name="Cao H."/>
            <person name="Xiong S."/>
            <person name="Wang X."/>
            <person name="Wei L."/>
            <person name="Li C."/>
            <person name="Ma Q."/>
            <person name="Ju M."/>
            <person name="Zhao R."/>
            <person name="Li G."/>
            <person name="Mu C."/>
            <person name="Tian Q."/>
            <person name="Mei H."/>
            <person name="Zhang T."/>
            <person name="Gao T."/>
            <person name="Zhang H."/>
        </authorList>
    </citation>
    <scope>NUCLEOTIDE SEQUENCE</scope>
    <source>
        <strain evidence="1">G02</strain>
    </source>
</reference>
<dbReference type="AlphaFoldDB" id="A0AAW2LPK6"/>
<organism evidence="1">
    <name type="scientific">Sesamum radiatum</name>
    <name type="common">Black benniseed</name>
    <dbReference type="NCBI Taxonomy" id="300843"/>
    <lineage>
        <taxon>Eukaryota</taxon>
        <taxon>Viridiplantae</taxon>
        <taxon>Streptophyta</taxon>
        <taxon>Embryophyta</taxon>
        <taxon>Tracheophyta</taxon>
        <taxon>Spermatophyta</taxon>
        <taxon>Magnoliopsida</taxon>
        <taxon>eudicotyledons</taxon>
        <taxon>Gunneridae</taxon>
        <taxon>Pentapetalae</taxon>
        <taxon>asterids</taxon>
        <taxon>lamiids</taxon>
        <taxon>Lamiales</taxon>
        <taxon>Pedaliaceae</taxon>
        <taxon>Sesamum</taxon>
    </lineage>
</organism>
<proteinExistence type="predicted"/>
<protein>
    <submittedName>
        <fullName evidence="1">Uncharacterized protein</fullName>
    </submittedName>
</protein>